<keyword evidence="1" id="KW-0812">Transmembrane</keyword>
<dbReference type="OrthoDB" id="8050636at2759"/>
<dbReference type="EMBL" id="JADBJN010000004">
    <property type="protein sequence ID" value="KAG5668078.1"/>
    <property type="molecule type" value="Genomic_DNA"/>
</dbReference>
<keyword evidence="3" id="KW-1185">Reference proteome</keyword>
<dbReference type="Proteomes" id="UP001107558">
    <property type="component" value="Chromosome 4"/>
</dbReference>
<protein>
    <submittedName>
        <fullName evidence="2">Uncharacterized protein</fullName>
    </submittedName>
</protein>
<evidence type="ECO:0000256" key="1">
    <source>
        <dbReference type="SAM" id="Phobius"/>
    </source>
</evidence>
<evidence type="ECO:0000313" key="2">
    <source>
        <dbReference type="EMBL" id="KAG5668078.1"/>
    </source>
</evidence>
<proteinExistence type="predicted"/>
<sequence>MYDQSLKEETRAKYAFLIEAKLYDVIDNFFNQSLPVMQNEKISKSTGYIMPKNHMLLLHMKKLFDDLIPTGIFEHLKQYGIWFLHRPIYKIPADPRKILSMFDLEFGFIIFLAALCVSTVVFICELFLWV</sequence>
<feature type="transmembrane region" description="Helical" evidence="1">
    <location>
        <begin position="106"/>
        <end position="129"/>
    </location>
</feature>
<keyword evidence="1" id="KW-1133">Transmembrane helix</keyword>
<reference evidence="2" key="1">
    <citation type="submission" date="2021-03" db="EMBL/GenBank/DDBJ databases">
        <title>Chromosome level genome of the anhydrobiotic midge Polypedilum vanderplanki.</title>
        <authorList>
            <person name="Yoshida Y."/>
            <person name="Kikawada T."/>
            <person name="Gusev O."/>
        </authorList>
    </citation>
    <scope>NUCLEOTIDE SEQUENCE</scope>
    <source>
        <strain evidence="2">NIAS01</strain>
        <tissue evidence="2">Whole body or cell culture</tissue>
    </source>
</reference>
<organism evidence="2 3">
    <name type="scientific">Polypedilum vanderplanki</name>
    <name type="common">Sleeping chironomid midge</name>
    <dbReference type="NCBI Taxonomy" id="319348"/>
    <lineage>
        <taxon>Eukaryota</taxon>
        <taxon>Metazoa</taxon>
        <taxon>Ecdysozoa</taxon>
        <taxon>Arthropoda</taxon>
        <taxon>Hexapoda</taxon>
        <taxon>Insecta</taxon>
        <taxon>Pterygota</taxon>
        <taxon>Neoptera</taxon>
        <taxon>Endopterygota</taxon>
        <taxon>Diptera</taxon>
        <taxon>Nematocera</taxon>
        <taxon>Chironomoidea</taxon>
        <taxon>Chironomidae</taxon>
        <taxon>Chironominae</taxon>
        <taxon>Polypedilum</taxon>
        <taxon>Polypedilum</taxon>
    </lineage>
</organism>
<accession>A0A9J6BEY9</accession>
<keyword evidence="1" id="KW-0472">Membrane</keyword>
<gene>
    <name evidence="2" type="ORF">PVAND_016033</name>
</gene>
<comment type="caution">
    <text evidence="2">The sequence shown here is derived from an EMBL/GenBank/DDBJ whole genome shotgun (WGS) entry which is preliminary data.</text>
</comment>
<name>A0A9J6BEY9_POLVA</name>
<evidence type="ECO:0000313" key="3">
    <source>
        <dbReference type="Proteomes" id="UP001107558"/>
    </source>
</evidence>
<dbReference type="AlphaFoldDB" id="A0A9J6BEY9"/>